<evidence type="ECO:0000313" key="1">
    <source>
        <dbReference type="EMBL" id="KAJ8029796.1"/>
    </source>
</evidence>
<sequence length="101" mass="11828">MPMCVGDSRDSVQSLQNDIGHGHVKSKCCLFQVGCFLCERYHLGKYFSEILIYHLSLTSYRKLSEYWNIELLSLHSKLLFVVFLAKIIVERSYYTMEQHTS</sequence>
<reference evidence="1" key="1">
    <citation type="submission" date="2021-10" db="EMBL/GenBank/DDBJ databases">
        <title>Tropical sea cucumber genome reveals ecological adaptation and Cuvierian tubules defense mechanism.</title>
        <authorList>
            <person name="Chen T."/>
        </authorList>
    </citation>
    <scope>NUCLEOTIDE SEQUENCE</scope>
    <source>
        <strain evidence="1">Nanhai2018</strain>
        <tissue evidence="1">Muscle</tissue>
    </source>
</reference>
<keyword evidence="2" id="KW-1185">Reference proteome</keyword>
<evidence type="ECO:0000313" key="2">
    <source>
        <dbReference type="Proteomes" id="UP001152320"/>
    </source>
</evidence>
<comment type="caution">
    <text evidence="1">The sequence shown here is derived from an EMBL/GenBank/DDBJ whole genome shotgun (WGS) entry which is preliminary data.</text>
</comment>
<name>A0A9Q1BNK3_HOLLE</name>
<dbReference type="AlphaFoldDB" id="A0A9Q1BNK3"/>
<gene>
    <name evidence="1" type="ORF">HOLleu_29286</name>
</gene>
<protein>
    <submittedName>
        <fullName evidence="1">Uncharacterized protein</fullName>
    </submittedName>
</protein>
<proteinExistence type="predicted"/>
<dbReference type="Proteomes" id="UP001152320">
    <property type="component" value="Chromosome 14"/>
</dbReference>
<accession>A0A9Q1BNK3</accession>
<organism evidence="1 2">
    <name type="scientific">Holothuria leucospilota</name>
    <name type="common">Black long sea cucumber</name>
    <name type="synonym">Mertensiothuria leucospilota</name>
    <dbReference type="NCBI Taxonomy" id="206669"/>
    <lineage>
        <taxon>Eukaryota</taxon>
        <taxon>Metazoa</taxon>
        <taxon>Echinodermata</taxon>
        <taxon>Eleutherozoa</taxon>
        <taxon>Echinozoa</taxon>
        <taxon>Holothuroidea</taxon>
        <taxon>Aspidochirotacea</taxon>
        <taxon>Aspidochirotida</taxon>
        <taxon>Holothuriidae</taxon>
        <taxon>Holothuria</taxon>
    </lineage>
</organism>
<dbReference type="EMBL" id="JAIZAY010000014">
    <property type="protein sequence ID" value="KAJ8029796.1"/>
    <property type="molecule type" value="Genomic_DNA"/>
</dbReference>